<name>A0A5R8P8W7_9NOCA</name>
<dbReference type="Proteomes" id="UP000308349">
    <property type="component" value="Unassembled WGS sequence"/>
</dbReference>
<sequence length="233" mass="24841">MPSSAQPRPPRESATTGAHRKPRRHPVPSTIWAAGPDPINRTDRWPAPIVERAATEFSQPGDQILLATPISAHPQPRAHTRAPSVAAGPYSALEALGRHAAILPIFTEWDTPPQGHEHTAGADLILASLLPTHPGDPVVDRLAALAAQRLRAGGVLTVLTRSAHASDGTLVDPTGAVVHAAQTCDLLYLSHIVAVPIHNDMVTPDITPPPNDDRSAPRHQVVHTDLLVFLQAR</sequence>
<evidence type="ECO:0000313" key="3">
    <source>
        <dbReference type="Proteomes" id="UP000308349"/>
    </source>
</evidence>
<dbReference type="AlphaFoldDB" id="A0A5R8P8W7"/>
<proteinExistence type="predicted"/>
<reference evidence="2 3" key="1">
    <citation type="submission" date="2019-05" db="EMBL/GenBank/DDBJ databases">
        <title>Genomes sequences of two Nocardia cyriacigeorgica environmental isolates, type strains Nocardia asteroides ATCC 19247 and Nocardia cyriacigeorgica DSM 44484.</title>
        <authorList>
            <person name="Vautrin F."/>
            <person name="Bergeron E."/>
            <person name="Dubost A."/>
            <person name="Abrouk D."/>
            <person name="Rodriguez Nava V."/>
            <person name="Pujic P."/>
        </authorList>
    </citation>
    <scope>NUCLEOTIDE SEQUENCE [LARGE SCALE GENOMIC DNA]</scope>
    <source>
        <strain evidence="2 3">EML 1456</strain>
    </source>
</reference>
<evidence type="ECO:0008006" key="4">
    <source>
        <dbReference type="Google" id="ProtNLM"/>
    </source>
</evidence>
<dbReference type="OrthoDB" id="3669717at2"/>
<accession>A0A5R8P8W7</accession>
<evidence type="ECO:0000313" key="2">
    <source>
        <dbReference type="EMBL" id="TLG01801.1"/>
    </source>
</evidence>
<protein>
    <recommendedName>
        <fullName evidence="4">Class I SAM-dependent methyltransferase</fullName>
    </recommendedName>
</protein>
<dbReference type="EMBL" id="VBUU01000029">
    <property type="protein sequence ID" value="TLG01801.1"/>
    <property type="molecule type" value="Genomic_DNA"/>
</dbReference>
<evidence type="ECO:0000256" key="1">
    <source>
        <dbReference type="SAM" id="MobiDB-lite"/>
    </source>
</evidence>
<feature type="region of interest" description="Disordered" evidence="1">
    <location>
        <begin position="1"/>
        <end position="42"/>
    </location>
</feature>
<comment type="caution">
    <text evidence="2">The sequence shown here is derived from an EMBL/GenBank/DDBJ whole genome shotgun (WGS) entry which is preliminary data.</text>
</comment>
<organism evidence="2 3">
    <name type="scientific">Nocardia cyriacigeorgica</name>
    <dbReference type="NCBI Taxonomy" id="135487"/>
    <lineage>
        <taxon>Bacteria</taxon>
        <taxon>Bacillati</taxon>
        <taxon>Actinomycetota</taxon>
        <taxon>Actinomycetes</taxon>
        <taxon>Mycobacteriales</taxon>
        <taxon>Nocardiaceae</taxon>
        <taxon>Nocardia</taxon>
    </lineage>
</organism>
<gene>
    <name evidence="2" type="ORF">FEK35_23365</name>
</gene>
<dbReference type="RefSeq" id="WP_138458001.1">
    <property type="nucleotide sequence ID" value="NZ_VBUU01000029.1"/>
</dbReference>